<dbReference type="RefSeq" id="WP_139221967.1">
    <property type="nucleotide sequence ID" value="NZ_FOVD01000001.1"/>
</dbReference>
<reference evidence="2" key="1">
    <citation type="submission" date="2016-10" db="EMBL/GenBank/DDBJ databases">
        <authorList>
            <person name="Varghese N."/>
            <person name="Submissions S."/>
        </authorList>
    </citation>
    <scope>NUCLEOTIDE SEQUENCE [LARGE SCALE GENOMIC DNA]</scope>
    <source>
        <strain evidence="2">DSM 25575</strain>
    </source>
</reference>
<dbReference type="InterPro" id="IPR010133">
    <property type="entry name" value="Bacteriocin_signal_seq"/>
</dbReference>
<evidence type="ECO:0000313" key="2">
    <source>
        <dbReference type="Proteomes" id="UP000198769"/>
    </source>
</evidence>
<evidence type="ECO:0000313" key="1">
    <source>
        <dbReference type="EMBL" id="SFN03326.1"/>
    </source>
</evidence>
<proteinExistence type="predicted"/>
<organism evidence="1 2">
    <name type="scientific">Chryseobacterium oleae</name>
    <dbReference type="NCBI Taxonomy" id="491207"/>
    <lineage>
        <taxon>Bacteria</taxon>
        <taxon>Pseudomonadati</taxon>
        <taxon>Bacteroidota</taxon>
        <taxon>Flavobacteriia</taxon>
        <taxon>Flavobacteriales</taxon>
        <taxon>Weeksellaceae</taxon>
        <taxon>Chryseobacterium group</taxon>
        <taxon>Chryseobacterium</taxon>
    </lineage>
</organism>
<name>A0A1I4VQS0_CHROL</name>
<dbReference type="NCBIfam" id="TIGR01847">
    <property type="entry name" value="bacteriocin_sig"/>
    <property type="match status" value="1"/>
</dbReference>
<protein>
    <submittedName>
        <fullName evidence="1">Bacteriocin-type signal sequence-containing protein</fullName>
    </submittedName>
</protein>
<accession>A0A1I4VQS0</accession>
<dbReference type="Proteomes" id="UP000198769">
    <property type="component" value="Unassembled WGS sequence"/>
</dbReference>
<gene>
    <name evidence="1" type="ORF">SAMN05421594_0510</name>
</gene>
<dbReference type="OrthoDB" id="1264991at2"/>
<sequence>MKELTKKELKFINGGFACYCEGSYVESIPILHHVYKDVTEEHCLYLK</sequence>
<dbReference type="AlphaFoldDB" id="A0A1I4VQS0"/>
<dbReference type="EMBL" id="FOVD01000001">
    <property type="protein sequence ID" value="SFN03326.1"/>
    <property type="molecule type" value="Genomic_DNA"/>
</dbReference>
<keyword evidence="2" id="KW-1185">Reference proteome</keyword>